<evidence type="ECO:0000256" key="6">
    <source>
        <dbReference type="SAM" id="Phobius"/>
    </source>
</evidence>
<dbReference type="EMBL" id="CP002098">
    <property type="protein sequence ID" value="ADM28461.1"/>
    <property type="molecule type" value="Genomic_DNA"/>
</dbReference>
<evidence type="ECO:0000256" key="1">
    <source>
        <dbReference type="ARBA" id="ARBA00004651"/>
    </source>
</evidence>
<name>E0SRT0_IGNAA</name>
<keyword evidence="4 6" id="KW-1133">Transmembrane helix</keyword>
<dbReference type="STRING" id="583356.Igag_1663"/>
<accession>E0SRT0</accession>
<evidence type="ECO:0000256" key="3">
    <source>
        <dbReference type="ARBA" id="ARBA00022692"/>
    </source>
</evidence>
<keyword evidence="9" id="KW-1185">Reference proteome</keyword>
<evidence type="ECO:0000259" key="7">
    <source>
        <dbReference type="Pfam" id="PF00482"/>
    </source>
</evidence>
<keyword evidence="5 6" id="KW-0472">Membrane</keyword>
<organism evidence="8 9">
    <name type="scientific">Ignisphaera aggregans (strain DSM 17230 / JCM 13409 / AQ1.S1)</name>
    <dbReference type="NCBI Taxonomy" id="583356"/>
    <lineage>
        <taxon>Archaea</taxon>
        <taxon>Thermoproteota</taxon>
        <taxon>Thermoprotei</taxon>
        <taxon>Desulfurococcales</taxon>
        <taxon>Desulfurococcaceae</taxon>
        <taxon>Ignisphaera</taxon>
    </lineage>
</organism>
<evidence type="ECO:0000313" key="9">
    <source>
        <dbReference type="Proteomes" id="UP000001304"/>
    </source>
</evidence>
<proteinExistence type="predicted"/>
<evidence type="ECO:0000256" key="4">
    <source>
        <dbReference type="ARBA" id="ARBA00022989"/>
    </source>
</evidence>
<dbReference type="KEGG" id="iag:Igag_1663"/>
<keyword evidence="2" id="KW-1003">Cell membrane</keyword>
<dbReference type="Pfam" id="PF00482">
    <property type="entry name" value="T2SSF"/>
    <property type="match status" value="1"/>
</dbReference>
<keyword evidence="3 6" id="KW-0812">Transmembrane</keyword>
<feature type="transmembrane region" description="Helical" evidence="6">
    <location>
        <begin position="86"/>
        <end position="107"/>
    </location>
</feature>
<gene>
    <name evidence="8" type="ordered locus">Igag_1663</name>
</gene>
<dbReference type="GO" id="GO:0005886">
    <property type="term" value="C:plasma membrane"/>
    <property type="evidence" value="ECO:0007669"/>
    <property type="project" value="UniProtKB-SubCell"/>
</dbReference>
<feature type="domain" description="Type II secretion system protein GspF" evidence="7">
    <location>
        <begin position="125"/>
        <end position="248"/>
    </location>
</feature>
<dbReference type="AlphaFoldDB" id="E0SRT0"/>
<feature type="transmembrane region" description="Helical" evidence="6">
    <location>
        <begin position="236"/>
        <end position="261"/>
    </location>
</feature>
<reference evidence="8 9" key="1">
    <citation type="journal article" date="2010" name="Stand. Genomic Sci.">
        <title>Complete genome sequence of Ignisphaera aggregans type strain (AQ1.S1).</title>
        <authorList>
            <person name="Goker M."/>
            <person name="Held B."/>
            <person name="Lapidus A."/>
            <person name="Nolan M."/>
            <person name="Spring S."/>
            <person name="Yasawong M."/>
            <person name="Lucas S."/>
            <person name="Glavina Del Rio T."/>
            <person name="Tice H."/>
            <person name="Cheng J.F."/>
            <person name="Goodwin L."/>
            <person name="Tapia R."/>
            <person name="Pitluck S."/>
            <person name="Liolios K."/>
            <person name="Ivanova N."/>
            <person name="Mavromatis K."/>
            <person name="Mikhailova N."/>
            <person name="Pati A."/>
            <person name="Chen A."/>
            <person name="Palaniappan K."/>
            <person name="Brambilla E."/>
            <person name="Land M."/>
            <person name="Hauser L."/>
            <person name="Chang Y.J."/>
            <person name="Jeffries C.D."/>
            <person name="Brettin T."/>
            <person name="Detter J.C."/>
            <person name="Han C."/>
            <person name="Rohde M."/>
            <person name="Sikorski J."/>
            <person name="Woyke T."/>
            <person name="Bristow J."/>
            <person name="Eisen J.A."/>
            <person name="Markowitz V."/>
            <person name="Hugenholtz P."/>
            <person name="Kyrpides N.C."/>
            <person name="Klenk H.P."/>
        </authorList>
    </citation>
    <scope>NUCLEOTIDE SEQUENCE [LARGE SCALE GENOMIC DNA]</scope>
    <source>
        <strain evidence="9">DSM 17230 / JCM 13409 / AQ1.S1</strain>
    </source>
</reference>
<dbReference type="PANTHER" id="PTHR35402">
    <property type="entry name" value="INTEGRAL MEMBRANE PROTEIN-RELATED"/>
    <property type="match status" value="1"/>
</dbReference>
<sequence>MREKLSDALYISLKPFEFLIYSIYRYIDPKLEIYVIGSGISPSINRYVYISSLAMLVSLIAVFIISSIYTIYVFGIAIPIAITASAILSIATIFLVLAMVIAIPRIMYSNRSRILESKAILLLMAISLLSASGLDIYSVFERIPNILGESYKYFSIEIDRARYMVRAGIPIDKVFSDIARITPSQILRELFSGLSSFSRVGGDLGKVVEGVLTRYISRYELEVERIANTLSVYTEIYVAISLLIPVLIGSLAMIFLIYPIGGISFEAIMFLSTFILIPVSSLVIAVLADVAVSRFRP</sequence>
<protein>
    <submittedName>
        <fullName evidence="8">Type II secretion system F domain</fullName>
    </submittedName>
</protein>
<evidence type="ECO:0000256" key="5">
    <source>
        <dbReference type="ARBA" id="ARBA00023136"/>
    </source>
</evidence>
<feature type="transmembrane region" description="Helical" evidence="6">
    <location>
        <begin position="267"/>
        <end position="292"/>
    </location>
</feature>
<dbReference type="InterPro" id="IPR018076">
    <property type="entry name" value="T2SS_GspF_dom"/>
</dbReference>
<dbReference type="Proteomes" id="UP000001304">
    <property type="component" value="Chromosome"/>
</dbReference>
<feature type="transmembrane region" description="Helical" evidence="6">
    <location>
        <begin position="47"/>
        <end position="74"/>
    </location>
</feature>
<dbReference type="PANTHER" id="PTHR35402:SF2">
    <property type="entry name" value="FLAGELLA ACCESSORY PROTEIN J"/>
    <property type="match status" value="1"/>
</dbReference>
<comment type="subcellular location">
    <subcellularLocation>
        <location evidence="1">Cell membrane</location>
        <topology evidence="1">Multi-pass membrane protein</topology>
    </subcellularLocation>
</comment>
<evidence type="ECO:0000256" key="2">
    <source>
        <dbReference type="ARBA" id="ARBA00022475"/>
    </source>
</evidence>
<evidence type="ECO:0000313" key="8">
    <source>
        <dbReference type="EMBL" id="ADM28461.1"/>
    </source>
</evidence>
<dbReference type="InterPro" id="IPR056569">
    <property type="entry name" value="ArlJ-like"/>
</dbReference>
<dbReference type="HOGENOM" id="CLU_081491_0_0_2"/>
<dbReference type="BioCyc" id="IAGG583356:GHAH-1651-MONOMER"/>